<protein>
    <recommendedName>
        <fullName evidence="10">Integrase catalytic domain-containing protein</fullName>
    </recommendedName>
</protein>
<keyword evidence="1" id="KW-0540">Nuclease</keyword>
<dbReference type="InterPro" id="IPR036397">
    <property type="entry name" value="RNaseH_sf"/>
</dbReference>
<proteinExistence type="predicted"/>
<dbReference type="eggNOG" id="KOG0017">
    <property type="taxonomic scope" value="Eukaryota"/>
</dbReference>
<dbReference type="GO" id="GO:0003676">
    <property type="term" value="F:nucleic acid binding"/>
    <property type="evidence" value="ECO:0007669"/>
    <property type="project" value="InterPro"/>
</dbReference>
<dbReference type="EnsemblMetazoa" id="Aqu2.1.21470_001">
    <property type="protein sequence ID" value="Aqu2.1.21470_001"/>
    <property type="gene ID" value="Aqu2.1.21470"/>
</dbReference>
<dbReference type="PROSITE" id="PS50994">
    <property type="entry name" value="INTEGRASE"/>
    <property type="match status" value="1"/>
</dbReference>
<dbReference type="InterPro" id="IPR012337">
    <property type="entry name" value="RNaseH-like_sf"/>
</dbReference>
<keyword evidence="4" id="KW-0378">Hydrolase</keyword>
<evidence type="ECO:0000256" key="5">
    <source>
        <dbReference type="ARBA" id="ARBA00022842"/>
    </source>
</evidence>
<evidence type="ECO:0000256" key="6">
    <source>
        <dbReference type="ARBA" id="ARBA00022908"/>
    </source>
</evidence>
<keyword evidence="8" id="KW-0808">Transferase</keyword>
<organism evidence="11">
    <name type="scientific">Amphimedon queenslandica</name>
    <name type="common">Sponge</name>
    <dbReference type="NCBI Taxonomy" id="400682"/>
    <lineage>
        <taxon>Eukaryota</taxon>
        <taxon>Metazoa</taxon>
        <taxon>Porifera</taxon>
        <taxon>Demospongiae</taxon>
        <taxon>Heteroscleromorpha</taxon>
        <taxon>Haplosclerida</taxon>
        <taxon>Niphatidae</taxon>
        <taxon>Amphimedon</taxon>
    </lineage>
</organism>
<name>A0A1X7U0V5_AMPQE</name>
<evidence type="ECO:0000256" key="2">
    <source>
        <dbReference type="ARBA" id="ARBA00022723"/>
    </source>
</evidence>
<evidence type="ECO:0000256" key="8">
    <source>
        <dbReference type="ARBA" id="ARBA00022932"/>
    </source>
</evidence>
<keyword evidence="5" id="KW-0460">Magnesium</keyword>
<feature type="domain" description="Integrase catalytic" evidence="10">
    <location>
        <begin position="1"/>
        <end position="92"/>
    </location>
</feature>
<dbReference type="SUPFAM" id="SSF53098">
    <property type="entry name" value="Ribonuclease H-like"/>
    <property type="match status" value="1"/>
</dbReference>
<keyword evidence="8" id="KW-0239">DNA-directed DNA polymerase</keyword>
<accession>A0A1X7U0V5</accession>
<evidence type="ECO:0000259" key="10">
    <source>
        <dbReference type="PROSITE" id="PS50994"/>
    </source>
</evidence>
<dbReference type="GO" id="GO:0006310">
    <property type="term" value="P:DNA recombination"/>
    <property type="evidence" value="ECO:0007669"/>
    <property type="project" value="UniProtKB-KW"/>
</dbReference>
<dbReference type="InterPro" id="IPR039537">
    <property type="entry name" value="Retrotran_Ty1/copia-like"/>
</dbReference>
<dbReference type="PANTHER" id="PTHR42648:SF11">
    <property type="entry name" value="TRANSPOSON TY4-P GAG-POL POLYPROTEIN"/>
    <property type="match status" value="1"/>
</dbReference>
<dbReference type="GO" id="GO:0046872">
    <property type="term" value="F:metal ion binding"/>
    <property type="evidence" value="ECO:0007669"/>
    <property type="project" value="UniProtKB-KW"/>
</dbReference>
<dbReference type="Gene3D" id="3.30.420.10">
    <property type="entry name" value="Ribonuclease H-like superfamily/Ribonuclease H"/>
    <property type="match status" value="1"/>
</dbReference>
<evidence type="ECO:0000256" key="7">
    <source>
        <dbReference type="ARBA" id="ARBA00022918"/>
    </source>
</evidence>
<keyword evidence="3" id="KW-0255">Endonuclease</keyword>
<dbReference type="PANTHER" id="PTHR42648">
    <property type="entry name" value="TRANSPOSASE, PUTATIVE-RELATED"/>
    <property type="match status" value="1"/>
</dbReference>
<evidence type="ECO:0000256" key="4">
    <source>
        <dbReference type="ARBA" id="ARBA00022801"/>
    </source>
</evidence>
<keyword evidence="8" id="KW-0548">Nucleotidyltransferase</keyword>
<dbReference type="InParanoid" id="A0A1X7U0V5"/>
<dbReference type="AlphaFoldDB" id="A0A1X7U0V5"/>
<dbReference type="GO" id="GO:0016787">
    <property type="term" value="F:hydrolase activity"/>
    <property type="evidence" value="ECO:0007669"/>
    <property type="project" value="UniProtKB-KW"/>
</dbReference>
<dbReference type="OMA" id="MAYAYIP"/>
<evidence type="ECO:0000313" key="11">
    <source>
        <dbReference type="EnsemblMetazoa" id="Aqu2.1.21470_001"/>
    </source>
</evidence>
<dbReference type="GO" id="GO:0003964">
    <property type="term" value="F:RNA-directed DNA polymerase activity"/>
    <property type="evidence" value="ECO:0007669"/>
    <property type="project" value="UniProtKB-KW"/>
</dbReference>
<keyword evidence="7" id="KW-0695">RNA-directed DNA polymerase</keyword>
<evidence type="ECO:0000256" key="9">
    <source>
        <dbReference type="ARBA" id="ARBA00023172"/>
    </source>
</evidence>
<dbReference type="GO" id="GO:0004519">
    <property type="term" value="F:endonuclease activity"/>
    <property type="evidence" value="ECO:0007669"/>
    <property type="project" value="UniProtKB-KW"/>
</dbReference>
<dbReference type="GO" id="GO:0003887">
    <property type="term" value="F:DNA-directed DNA polymerase activity"/>
    <property type="evidence" value="ECO:0007669"/>
    <property type="project" value="UniProtKB-KW"/>
</dbReference>
<keyword evidence="2" id="KW-0479">Metal-binding</keyword>
<keyword evidence="9" id="KW-0233">DNA recombination</keyword>
<dbReference type="STRING" id="400682.A0A1X7U0V5"/>
<evidence type="ECO:0000256" key="3">
    <source>
        <dbReference type="ARBA" id="ARBA00022759"/>
    </source>
</evidence>
<evidence type="ECO:0000256" key="1">
    <source>
        <dbReference type="ARBA" id="ARBA00022722"/>
    </source>
</evidence>
<dbReference type="InterPro" id="IPR001584">
    <property type="entry name" value="Integrase_cat-core"/>
</dbReference>
<keyword evidence="6" id="KW-0229">DNA integration</keyword>
<dbReference type="GO" id="GO:0015074">
    <property type="term" value="P:DNA integration"/>
    <property type="evidence" value="ECO:0007669"/>
    <property type="project" value="UniProtKB-KW"/>
</dbReference>
<sequence length="117" mass="13160">MEGTTCQENLKHTDARGIHHELTAPYSPAQNGVSERANRTLMESARAMMANAGLPQKYWAEAVSTAAYLKNKVPTRSVAEKKTPYEKWYGRKPNVSHLRVFSCMAYAYIPDVIRDGK</sequence>
<reference evidence="11" key="1">
    <citation type="submission" date="2017-05" db="UniProtKB">
        <authorList>
            <consortium name="EnsemblMetazoa"/>
        </authorList>
    </citation>
    <scope>IDENTIFICATION</scope>
</reference>